<keyword evidence="2" id="KW-1185">Reference proteome</keyword>
<gene>
    <name evidence="1" type="ORF">MA16_Dca023545</name>
</gene>
<reference evidence="1 2" key="2">
    <citation type="journal article" date="2017" name="Nature">
        <title>The Apostasia genome and the evolution of orchids.</title>
        <authorList>
            <person name="Zhang G.Q."/>
            <person name="Liu K.W."/>
            <person name="Li Z."/>
            <person name="Lohaus R."/>
            <person name="Hsiao Y.Y."/>
            <person name="Niu S.C."/>
            <person name="Wang J.Y."/>
            <person name="Lin Y.C."/>
            <person name="Xu Q."/>
            <person name="Chen L.J."/>
            <person name="Yoshida K."/>
            <person name="Fujiwara S."/>
            <person name="Wang Z.W."/>
            <person name="Zhang Y.Q."/>
            <person name="Mitsuda N."/>
            <person name="Wang M."/>
            <person name="Liu G.H."/>
            <person name="Pecoraro L."/>
            <person name="Huang H.X."/>
            <person name="Xiao X.J."/>
            <person name="Lin M."/>
            <person name="Wu X.Y."/>
            <person name="Wu W.L."/>
            <person name="Chen Y.Y."/>
            <person name="Chang S.B."/>
            <person name="Sakamoto S."/>
            <person name="Ohme-Takagi M."/>
            <person name="Yagi M."/>
            <person name="Zeng S.J."/>
            <person name="Shen C.Y."/>
            <person name="Yeh C.M."/>
            <person name="Luo Y.B."/>
            <person name="Tsai W.C."/>
            <person name="Van de Peer Y."/>
            <person name="Liu Z.J."/>
        </authorList>
    </citation>
    <scope>NUCLEOTIDE SEQUENCE [LARGE SCALE GENOMIC DNA]</scope>
    <source>
        <tissue evidence="1">The whole plant</tissue>
    </source>
</reference>
<protein>
    <submittedName>
        <fullName evidence="1">Uncharacterized protein</fullName>
    </submittedName>
</protein>
<evidence type="ECO:0000313" key="2">
    <source>
        <dbReference type="Proteomes" id="UP000233837"/>
    </source>
</evidence>
<sequence length="172" mass="19386">MTMALNGRRPPLAGVLVEDKHLAERQSGGARFVSSSPPVFGDVKEFPGLNRRMADRTAGVKRALIPWDLIRAVDRNQRLRLCLQPPARPEDGRRCDFERDAESFHGRTLERVKGSIWELEGRAWEVAGALGNDLERLRMLLAVWGTLAYSATFCKLGWPRLSWRVIRLLPGG</sequence>
<name>A0A2I0VHU8_9ASPA</name>
<dbReference type="AlphaFoldDB" id="A0A2I0VHU8"/>
<organism evidence="1 2">
    <name type="scientific">Dendrobium catenatum</name>
    <dbReference type="NCBI Taxonomy" id="906689"/>
    <lineage>
        <taxon>Eukaryota</taxon>
        <taxon>Viridiplantae</taxon>
        <taxon>Streptophyta</taxon>
        <taxon>Embryophyta</taxon>
        <taxon>Tracheophyta</taxon>
        <taxon>Spermatophyta</taxon>
        <taxon>Magnoliopsida</taxon>
        <taxon>Liliopsida</taxon>
        <taxon>Asparagales</taxon>
        <taxon>Orchidaceae</taxon>
        <taxon>Epidendroideae</taxon>
        <taxon>Malaxideae</taxon>
        <taxon>Dendrobiinae</taxon>
        <taxon>Dendrobium</taxon>
    </lineage>
</organism>
<accession>A0A2I0VHU8</accession>
<evidence type="ECO:0000313" key="1">
    <source>
        <dbReference type="EMBL" id="PKU62944.1"/>
    </source>
</evidence>
<proteinExistence type="predicted"/>
<dbReference type="Proteomes" id="UP000233837">
    <property type="component" value="Unassembled WGS sequence"/>
</dbReference>
<dbReference type="EMBL" id="KZ503556">
    <property type="protein sequence ID" value="PKU62944.1"/>
    <property type="molecule type" value="Genomic_DNA"/>
</dbReference>
<reference evidence="1 2" key="1">
    <citation type="journal article" date="2016" name="Sci. Rep.">
        <title>The Dendrobium catenatum Lindl. genome sequence provides insights into polysaccharide synthase, floral development and adaptive evolution.</title>
        <authorList>
            <person name="Zhang G.Q."/>
            <person name="Xu Q."/>
            <person name="Bian C."/>
            <person name="Tsai W.C."/>
            <person name="Yeh C.M."/>
            <person name="Liu K.W."/>
            <person name="Yoshida K."/>
            <person name="Zhang L.S."/>
            <person name="Chang S.B."/>
            <person name="Chen F."/>
            <person name="Shi Y."/>
            <person name="Su Y.Y."/>
            <person name="Zhang Y.Q."/>
            <person name="Chen L.J."/>
            <person name="Yin Y."/>
            <person name="Lin M."/>
            <person name="Huang H."/>
            <person name="Deng H."/>
            <person name="Wang Z.W."/>
            <person name="Zhu S.L."/>
            <person name="Zhao X."/>
            <person name="Deng C."/>
            <person name="Niu S.C."/>
            <person name="Huang J."/>
            <person name="Wang M."/>
            <person name="Liu G.H."/>
            <person name="Yang H.J."/>
            <person name="Xiao X.J."/>
            <person name="Hsiao Y.Y."/>
            <person name="Wu W.L."/>
            <person name="Chen Y.Y."/>
            <person name="Mitsuda N."/>
            <person name="Ohme-Takagi M."/>
            <person name="Luo Y.B."/>
            <person name="Van de Peer Y."/>
            <person name="Liu Z.J."/>
        </authorList>
    </citation>
    <scope>NUCLEOTIDE SEQUENCE [LARGE SCALE GENOMIC DNA]</scope>
    <source>
        <tissue evidence="1">The whole plant</tissue>
    </source>
</reference>